<dbReference type="EMBL" id="FNQF01000003">
    <property type="protein sequence ID" value="SEA15622.1"/>
    <property type="molecule type" value="Genomic_DNA"/>
</dbReference>
<protein>
    <submittedName>
        <fullName evidence="5">Iron complex transport system ATP-binding protein</fullName>
    </submittedName>
</protein>
<reference evidence="5 6" key="1">
    <citation type="submission" date="2016-10" db="EMBL/GenBank/DDBJ databases">
        <authorList>
            <person name="de Groot N.N."/>
        </authorList>
    </citation>
    <scope>NUCLEOTIDE SEQUENCE [LARGE SCALE GENOMIC DNA]</scope>
    <source>
        <strain evidence="5 6">DSM 23581</strain>
    </source>
</reference>
<dbReference type="AlphaFoldDB" id="A0A1H3YX50"/>
<sequence>MEKIILDIQNLDIGYDKTLVENINFSIKNSELVGLIGVNGSGKSTLLKSITQINSALKGNIILNQKPIEKYSLKEKSEQMGLVLTNPIINKDLSVFEIVALGRQPYTNWLGLLTKKDKRIIIKAIEQVGLIDKVKKKCAKLSDGQLQKVMLARALAQQTELIVLDEPTTHLDMYHKIYILKLLKMICQKNNKAMLFATHEINLALQLCDKIIVLNDKKAYFGTTEELAKNQVFKKLFPNDLINFDQEQLIFKV</sequence>
<gene>
    <name evidence="5" type="ORF">SAMN05421540_103276</name>
</gene>
<dbReference type="Proteomes" id="UP000198820">
    <property type="component" value="Unassembled WGS sequence"/>
</dbReference>
<evidence type="ECO:0000256" key="1">
    <source>
        <dbReference type="ARBA" id="ARBA00022448"/>
    </source>
</evidence>
<keyword evidence="1" id="KW-0813">Transport</keyword>
<dbReference type="Pfam" id="PF00005">
    <property type="entry name" value="ABC_tran"/>
    <property type="match status" value="1"/>
</dbReference>
<name>A0A1H3YX50_9FLAO</name>
<dbReference type="SMART" id="SM00382">
    <property type="entry name" value="AAA"/>
    <property type="match status" value="1"/>
</dbReference>
<dbReference type="CDD" id="cd03214">
    <property type="entry name" value="ABC_Iron-Siderophores_B12_Hemin"/>
    <property type="match status" value="1"/>
</dbReference>
<feature type="domain" description="ABC transporter" evidence="4">
    <location>
        <begin position="3"/>
        <end position="241"/>
    </location>
</feature>
<dbReference type="GO" id="GO:0005524">
    <property type="term" value="F:ATP binding"/>
    <property type="evidence" value="ECO:0007669"/>
    <property type="project" value="UniProtKB-KW"/>
</dbReference>
<keyword evidence="2" id="KW-0547">Nucleotide-binding</keyword>
<proteinExistence type="predicted"/>
<evidence type="ECO:0000259" key="4">
    <source>
        <dbReference type="PROSITE" id="PS50893"/>
    </source>
</evidence>
<dbReference type="STRING" id="908615.SAMN05421540_103276"/>
<evidence type="ECO:0000313" key="6">
    <source>
        <dbReference type="Proteomes" id="UP000198820"/>
    </source>
</evidence>
<dbReference type="InterPro" id="IPR003593">
    <property type="entry name" value="AAA+_ATPase"/>
</dbReference>
<accession>A0A1H3YX50</accession>
<evidence type="ECO:0000313" key="5">
    <source>
        <dbReference type="EMBL" id="SEA15622.1"/>
    </source>
</evidence>
<dbReference type="PANTHER" id="PTHR42734">
    <property type="entry name" value="METAL TRANSPORT SYSTEM ATP-BINDING PROTEIN TM_0124-RELATED"/>
    <property type="match status" value="1"/>
</dbReference>
<keyword evidence="3 5" id="KW-0067">ATP-binding</keyword>
<keyword evidence="6" id="KW-1185">Reference proteome</keyword>
<dbReference type="InterPro" id="IPR027417">
    <property type="entry name" value="P-loop_NTPase"/>
</dbReference>
<dbReference type="SUPFAM" id="SSF52540">
    <property type="entry name" value="P-loop containing nucleoside triphosphate hydrolases"/>
    <property type="match status" value="1"/>
</dbReference>
<dbReference type="GO" id="GO:0016887">
    <property type="term" value="F:ATP hydrolysis activity"/>
    <property type="evidence" value="ECO:0007669"/>
    <property type="project" value="InterPro"/>
</dbReference>
<dbReference type="InterPro" id="IPR050153">
    <property type="entry name" value="Metal_Ion_Import_ABC"/>
</dbReference>
<evidence type="ECO:0000256" key="3">
    <source>
        <dbReference type="ARBA" id="ARBA00022840"/>
    </source>
</evidence>
<dbReference type="FunFam" id="3.40.50.300:FF:000134">
    <property type="entry name" value="Iron-enterobactin ABC transporter ATP-binding protein"/>
    <property type="match status" value="1"/>
</dbReference>
<organism evidence="5 6">
    <name type="scientific">Psychroflexus halocasei</name>
    <dbReference type="NCBI Taxonomy" id="908615"/>
    <lineage>
        <taxon>Bacteria</taxon>
        <taxon>Pseudomonadati</taxon>
        <taxon>Bacteroidota</taxon>
        <taxon>Flavobacteriia</taxon>
        <taxon>Flavobacteriales</taxon>
        <taxon>Flavobacteriaceae</taxon>
        <taxon>Psychroflexus</taxon>
    </lineage>
</organism>
<dbReference type="PROSITE" id="PS50893">
    <property type="entry name" value="ABC_TRANSPORTER_2"/>
    <property type="match status" value="1"/>
</dbReference>
<dbReference type="PANTHER" id="PTHR42734:SF21">
    <property type="entry name" value="IRON ABC TRANSPORTER, ATP-BINDING PROTEIN"/>
    <property type="match status" value="1"/>
</dbReference>
<dbReference type="InterPro" id="IPR003439">
    <property type="entry name" value="ABC_transporter-like_ATP-bd"/>
</dbReference>
<dbReference type="Gene3D" id="3.40.50.300">
    <property type="entry name" value="P-loop containing nucleotide triphosphate hydrolases"/>
    <property type="match status" value="1"/>
</dbReference>
<dbReference type="RefSeq" id="WP_093241057.1">
    <property type="nucleotide sequence ID" value="NZ_FNQF01000003.1"/>
</dbReference>
<evidence type="ECO:0000256" key="2">
    <source>
        <dbReference type="ARBA" id="ARBA00022741"/>
    </source>
</evidence>